<dbReference type="EMBL" id="VXIS01000044">
    <property type="protein sequence ID" value="KAA8910630.1"/>
    <property type="molecule type" value="Genomic_DNA"/>
</dbReference>
<comment type="caution">
    <text evidence="2">The sequence shown here is derived from an EMBL/GenBank/DDBJ whole genome shotgun (WGS) entry which is preliminary data.</text>
</comment>
<feature type="region of interest" description="Disordered" evidence="1">
    <location>
        <begin position="80"/>
        <end position="121"/>
    </location>
</feature>
<reference evidence="2 3" key="1">
    <citation type="submission" date="2019-09" db="EMBL/GenBank/DDBJ databases">
        <title>Draft genome of the ectomycorrhizal ascomycete Sphaerosporella brunnea.</title>
        <authorList>
            <consortium name="DOE Joint Genome Institute"/>
            <person name="Benucci G.M."/>
            <person name="Marozzi G."/>
            <person name="Antonielli L."/>
            <person name="Sanchez S."/>
            <person name="Marco P."/>
            <person name="Wang X."/>
            <person name="Falini L.B."/>
            <person name="Barry K."/>
            <person name="Haridas S."/>
            <person name="Lipzen A."/>
            <person name="Labutti K."/>
            <person name="Grigoriev I.V."/>
            <person name="Murat C."/>
            <person name="Martin F."/>
            <person name="Albertini E."/>
            <person name="Donnini D."/>
            <person name="Bonito G."/>
        </authorList>
    </citation>
    <scope>NUCLEOTIDE SEQUENCE [LARGE SCALE GENOMIC DNA]</scope>
    <source>
        <strain evidence="2 3">Sb_GMNB300</strain>
    </source>
</reference>
<sequence length="212" mass="22566">MHHSYGKLSCAHSGPSGTGSLSEHKSMIAARSYRAAAGINTPLQPASPNTKRQQQCTPTSFFPCSPWPCSPATCNPQETFITPHPPRPPTASTAATSPTRTTATTSTPSSPHVPSMRTRAKSTITRAASITANARTKISRRPVVEVGFGYNKGSKYDNGYGHLRAYNQHVDVGAIEAFAAGLAEDPDIERFQFLASPPAEESGAGEGEERRV</sequence>
<feature type="region of interest" description="Disordered" evidence="1">
    <location>
        <begin position="1"/>
        <end position="24"/>
    </location>
</feature>
<feature type="compositionally biased region" description="Low complexity" evidence="1">
    <location>
        <begin position="90"/>
        <end position="112"/>
    </location>
</feature>
<dbReference type="InParanoid" id="A0A5J5F3B7"/>
<accession>A0A5J5F3B7</accession>
<protein>
    <submittedName>
        <fullName evidence="2">Uncharacterized protein</fullName>
    </submittedName>
</protein>
<dbReference type="Proteomes" id="UP000326924">
    <property type="component" value="Unassembled WGS sequence"/>
</dbReference>
<evidence type="ECO:0000313" key="2">
    <source>
        <dbReference type="EMBL" id="KAA8910630.1"/>
    </source>
</evidence>
<evidence type="ECO:0000256" key="1">
    <source>
        <dbReference type="SAM" id="MobiDB-lite"/>
    </source>
</evidence>
<keyword evidence="3" id="KW-1185">Reference proteome</keyword>
<evidence type="ECO:0000313" key="3">
    <source>
        <dbReference type="Proteomes" id="UP000326924"/>
    </source>
</evidence>
<gene>
    <name evidence="2" type="ORF">FN846DRAFT_526904</name>
</gene>
<organism evidence="2 3">
    <name type="scientific">Sphaerosporella brunnea</name>
    <dbReference type="NCBI Taxonomy" id="1250544"/>
    <lineage>
        <taxon>Eukaryota</taxon>
        <taxon>Fungi</taxon>
        <taxon>Dikarya</taxon>
        <taxon>Ascomycota</taxon>
        <taxon>Pezizomycotina</taxon>
        <taxon>Pezizomycetes</taxon>
        <taxon>Pezizales</taxon>
        <taxon>Pyronemataceae</taxon>
        <taxon>Sphaerosporella</taxon>
    </lineage>
</organism>
<proteinExistence type="predicted"/>
<name>A0A5J5F3B7_9PEZI</name>
<dbReference type="OrthoDB" id="5429572at2759"/>
<dbReference type="AlphaFoldDB" id="A0A5J5F3B7"/>